<dbReference type="EMBL" id="SWFS01000374">
    <property type="protein sequence ID" value="KAA8907868.1"/>
    <property type="molecule type" value="Genomic_DNA"/>
</dbReference>
<comment type="caution">
    <text evidence="2">The sequence shown here is derived from an EMBL/GenBank/DDBJ whole genome shotgun (WGS) entry which is preliminary data.</text>
</comment>
<organism evidence="2 3">
    <name type="scientific">Trichomonascus ciferrii</name>
    <dbReference type="NCBI Taxonomy" id="44093"/>
    <lineage>
        <taxon>Eukaryota</taxon>
        <taxon>Fungi</taxon>
        <taxon>Dikarya</taxon>
        <taxon>Ascomycota</taxon>
        <taxon>Saccharomycotina</taxon>
        <taxon>Dipodascomycetes</taxon>
        <taxon>Dipodascales</taxon>
        <taxon>Trichomonascaceae</taxon>
        <taxon>Trichomonascus</taxon>
        <taxon>Trichomonascus ciferrii complex</taxon>
    </lineage>
</organism>
<accession>A0A642UY90</accession>
<dbReference type="VEuPathDB" id="FungiDB:TRICI_004875"/>
<dbReference type="Proteomes" id="UP000761534">
    <property type="component" value="Unassembled WGS sequence"/>
</dbReference>
<protein>
    <submittedName>
        <fullName evidence="2">Uncharacterized protein</fullName>
    </submittedName>
</protein>
<dbReference type="InterPro" id="IPR019324">
    <property type="entry name" value="MPP6"/>
</dbReference>
<feature type="compositionally biased region" description="Basic residues" evidence="1">
    <location>
        <begin position="155"/>
        <end position="172"/>
    </location>
</feature>
<dbReference type="PANTHER" id="PTHR13582">
    <property type="entry name" value="M-PHASE PHOSPHOPROTEIN 6"/>
    <property type="match status" value="1"/>
</dbReference>
<evidence type="ECO:0000313" key="3">
    <source>
        <dbReference type="Proteomes" id="UP000761534"/>
    </source>
</evidence>
<proteinExistence type="predicted"/>
<dbReference type="GO" id="GO:0000460">
    <property type="term" value="P:maturation of 5.8S rRNA"/>
    <property type="evidence" value="ECO:0007669"/>
    <property type="project" value="TreeGrafter"/>
</dbReference>
<feature type="region of interest" description="Disordered" evidence="1">
    <location>
        <begin position="1"/>
        <end position="172"/>
    </location>
</feature>
<evidence type="ECO:0000313" key="2">
    <source>
        <dbReference type="EMBL" id="KAA8907868.1"/>
    </source>
</evidence>
<name>A0A642UY90_9ASCO</name>
<feature type="compositionally biased region" description="Low complexity" evidence="1">
    <location>
        <begin position="1"/>
        <end position="11"/>
    </location>
</feature>
<dbReference type="AlphaFoldDB" id="A0A642UY90"/>
<reference evidence="2" key="1">
    <citation type="journal article" date="2019" name="G3 (Bethesda)">
        <title>Genome Assemblies of Two Rare Opportunistic Yeast Pathogens: Diutina rugosa (syn. Candida rugosa) and Trichomonascus ciferrii (syn. Candida ciferrii).</title>
        <authorList>
            <person name="Mixao V."/>
            <person name="Saus E."/>
            <person name="Hansen A.P."/>
            <person name="Lass-Florl C."/>
            <person name="Gabaldon T."/>
        </authorList>
    </citation>
    <scope>NUCLEOTIDE SEQUENCE</scope>
    <source>
        <strain evidence="2">CBS 4856</strain>
    </source>
</reference>
<dbReference type="PANTHER" id="PTHR13582:SF0">
    <property type="entry name" value="M-PHASE PHOSPHOPROTEIN 6"/>
    <property type="match status" value="1"/>
</dbReference>
<sequence>MGPKKGSGTSKKQQKGHNDKGAGNISGLDGAAPKPAPPSSLSSKILDMKFMKKANVQQEAEKQAEKTKKIHDSSRWKLTFQSEDKPIAKKHRTINFSELNDDDDNDDQIKGRRSWGNFNNNISEKEEPSGNRTSDDEDTPETNETVSEDKEATLKRKKSSSNDKKKKKKQKK</sequence>
<gene>
    <name evidence="2" type="ORF">TRICI_004875</name>
</gene>
<dbReference type="Pfam" id="PF10175">
    <property type="entry name" value="MPP6"/>
    <property type="match status" value="1"/>
</dbReference>
<evidence type="ECO:0000256" key="1">
    <source>
        <dbReference type="SAM" id="MobiDB-lite"/>
    </source>
</evidence>
<feature type="compositionally biased region" description="Basic and acidic residues" evidence="1">
    <location>
        <begin position="59"/>
        <end position="75"/>
    </location>
</feature>
<keyword evidence="3" id="KW-1185">Reference proteome</keyword>